<name>A0A0C1QX02_9CYAN</name>
<organism evidence="3">
    <name type="scientific">Tolypothrix bouteillei VB521301</name>
    <dbReference type="NCBI Taxonomy" id="1479485"/>
    <lineage>
        <taxon>Bacteria</taxon>
        <taxon>Bacillati</taxon>
        <taxon>Cyanobacteriota</taxon>
        <taxon>Cyanophyceae</taxon>
        <taxon>Nostocales</taxon>
        <taxon>Tolypothrichaceae</taxon>
        <taxon>Tolypothrix</taxon>
    </lineage>
</organism>
<dbReference type="Pfam" id="PF01446">
    <property type="entry name" value="Rep_1"/>
    <property type="match status" value="1"/>
</dbReference>
<proteinExistence type="inferred from homology"/>
<comment type="caution">
    <text evidence="3">The sequence shown here is derived from an EMBL/GenBank/DDBJ whole genome shotgun (WGS) entry which is preliminary data.</text>
</comment>
<evidence type="ECO:0000256" key="1">
    <source>
        <dbReference type="ARBA" id="ARBA00008909"/>
    </source>
</evidence>
<dbReference type="OrthoDB" id="5540934at2"/>
<evidence type="ECO:0000256" key="2">
    <source>
        <dbReference type="ARBA" id="ARBA00022705"/>
    </source>
</evidence>
<dbReference type="STRING" id="1479485.DA73_0224130"/>
<protein>
    <submittedName>
        <fullName evidence="3">Uncharacterized protein</fullName>
    </submittedName>
</protein>
<dbReference type="GO" id="GO:0003677">
    <property type="term" value="F:DNA binding"/>
    <property type="evidence" value="ECO:0007669"/>
    <property type="project" value="InterPro"/>
</dbReference>
<comment type="similarity">
    <text evidence="1">Belongs to the Gram-positive plasmids replication protein type 1 family.</text>
</comment>
<dbReference type="GO" id="GO:0006260">
    <property type="term" value="P:DNA replication"/>
    <property type="evidence" value="ECO:0007669"/>
    <property type="project" value="UniProtKB-KW"/>
</dbReference>
<gene>
    <name evidence="3" type="ORF">DA73_0224130</name>
</gene>
<dbReference type="EMBL" id="JHEG02000051">
    <property type="protein sequence ID" value="KIE09979.1"/>
    <property type="molecule type" value="Genomic_DNA"/>
</dbReference>
<keyword evidence="2" id="KW-0235">DNA replication</keyword>
<sequence>MDGYLSELSPKDKPWDAHRFDADKVRDCYRVAGYESYAARINQCSKALAFALAANEVGELFFRLESAMFCRCRHCPICQWRRSLMWLAKFFKVLPAIQQDYPNYRFIFLTLTVKNCQLSELRDTLAWMHKAWILLTKRKAFPAVGWVKSVEVTKPKEPLTAHPHFHCILMVPSSYFSGAGKYLKHEKWRELWKSCLRVDYDPIVHISVVKPKVGQSAFMLEAALRETLKYSVKPSDLVNDPEWLAGLTQQLHKTRAIALGGVFKKYLSDDEPEDLIHADDLSESERVSDDLLLFTWRESIGRYVHKKQDNKS</sequence>
<evidence type="ECO:0000313" key="3">
    <source>
        <dbReference type="EMBL" id="KIE09979.1"/>
    </source>
</evidence>
<reference evidence="3" key="1">
    <citation type="journal article" date="2015" name="Genome Announc.">
        <title>Draft Genome Sequence of Tolypothrix boutellei Strain VB521301.</title>
        <authorList>
            <person name="Chandrababunaidu M.M."/>
            <person name="Singh D."/>
            <person name="Sen D."/>
            <person name="Bhan S."/>
            <person name="Das S."/>
            <person name="Gupta A."/>
            <person name="Adhikary S.P."/>
            <person name="Tripathy S."/>
        </authorList>
    </citation>
    <scope>NUCLEOTIDE SEQUENCE</scope>
    <source>
        <strain evidence="3">VB521301</strain>
    </source>
</reference>
<dbReference type="InterPro" id="IPR000989">
    <property type="entry name" value="Rep"/>
</dbReference>
<dbReference type="AlphaFoldDB" id="A0A0C1QX02"/>
<accession>A0A0C1QX02</accession>